<keyword evidence="2" id="KW-1003">Cell membrane</keyword>
<feature type="domain" description="EamA" evidence="7">
    <location>
        <begin position="55"/>
        <end position="187"/>
    </location>
</feature>
<feature type="transmembrane region" description="Helical" evidence="6">
    <location>
        <begin position="306"/>
        <end position="325"/>
    </location>
</feature>
<evidence type="ECO:0000313" key="8">
    <source>
        <dbReference type="EMBL" id="BCO27792.1"/>
    </source>
</evidence>
<dbReference type="SUPFAM" id="SSF103481">
    <property type="entry name" value="Multidrug resistance efflux transporter EmrE"/>
    <property type="match status" value="2"/>
</dbReference>
<dbReference type="EMBL" id="AP024238">
    <property type="protein sequence ID" value="BCO27792.1"/>
    <property type="molecule type" value="Genomic_DNA"/>
</dbReference>
<evidence type="ECO:0000256" key="5">
    <source>
        <dbReference type="ARBA" id="ARBA00023136"/>
    </source>
</evidence>
<reference evidence="8 9" key="1">
    <citation type="journal article" date="2021" name="Microbiol. Spectr.">
        <title>A Single Bacterium Capable of Oxidation and Reduction of Iron at Circumneutral pH.</title>
        <authorList>
            <person name="Kato S."/>
            <person name="Ohkuma M."/>
        </authorList>
    </citation>
    <scope>NUCLEOTIDE SEQUENCE [LARGE SCALE GENOMIC DNA]</scope>
    <source>
        <strain evidence="8 9">MIZ03</strain>
    </source>
</reference>
<proteinExistence type="predicted"/>
<feature type="transmembrane region" description="Helical" evidence="6">
    <location>
        <begin position="331"/>
        <end position="349"/>
    </location>
</feature>
<dbReference type="Proteomes" id="UP000824366">
    <property type="component" value="Chromosome"/>
</dbReference>
<evidence type="ECO:0000256" key="1">
    <source>
        <dbReference type="ARBA" id="ARBA00004651"/>
    </source>
</evidence>
<feature type="transmembrane region" description="Helical" evidence="6">
    <location>
        <begin position="276"/>
        <end position="294"/>
    </location>
</feature>
<sequence>MVTLHTRHQRTSSAQTAGANSCCVSGIIYVLHHRHTSILKPNHLSVLHAPPRWLAYGLLALSMSLVGSYVALSKPLVAAIPIFLLAWLRFGLGALAMPHWLRKPPDEPPLSPATQRLIFLESFLGNFLFTVCMLFGVSMTTAVSAGVIMAAIPTAVALLSWVFLRERIGPRVWLAIGFAVTGIALFSLSKKELSALDPQASEANFLHKNAWLGNLLVLGAVVCEASYAVIGKKLTGSISPKRITALINLWGLALMTPFGLYAAWAFDFSSIQPSMWLLLVFYALAASVWTVWLWMTGLKTIPAARAGVFTVMLPISAALVGVGVLGESLSTMQMLAFGLCLVGVVLATLPSRR</sequence>
<feature type="transmembrane region" description="Helical" evidence="6">
    <location>
        <begin position="53"/>
        <end position="72"/>
    </location>
</feature>
<feature type="transmembrane region" description="Helical" evidence="6">
    <location>
        <begin position="78"/>
        <end position="97"/>
    </location>
</feature>
<comment type="subcellular location">
    <subcellularLocation>
        <location evidence="1">Cell membrane</location>
        <topology evidence="1">Multi-pass membrane protein</topology>
    </subcellularLocation>
</comment>
<evidence type="ECO:0000313" key="9">
    <source>
        <dbReference type="Proteomes" id="UP000824366"/>
    </source>
</evidence>
<name>A0ABN6D6Z1_9BURK</name>
<feature type="transmembrane region" description="Helical" evidence="6">
    <location>
        <begin position="243"/>
        <end position="264"/>
    </location>
</feature>
<keyword evidence="4 6" id="KW-1133">Transmembrane helix</keyword>
<feature type="transmembrane region" description="Helical" evidence="6">
    <location>
        <begin position="209"/>
        <end position="231"/>
    </location>
</feature>
<keyword evidence="3 6" id="KW-0812">Transmembrane</keyword>
<evidence type="ECO:0000256" key="4">
    <source>
        <dbReference type="ARBA" id="ARBA00022989"/>
    </source>
</evidence>
<dbReference type="InterPro" id="IPR037185">
    <property type="entry name" value="EmrE-like"/>
</dbReference>
<feature type="transmembrane region" description="Helical" evidence="6">
    <location>
        <begin position="117"/>
        <end position="137"/>
    </location>
</feature>
<organism evidence="8 9">
    <name type="scientific">Rhodoferax lithotrophicus</name>
    <dbReference type="NCBI Taxonomy" id="2798804"/>
    <lineage>
        <taxon>Bacteria</taxon>
        <taxon>Pseudomonadati</taxon>
        <taxon>Pseudomonadota</taxon>
        <taxon>Betaproteobacteria</taxon>
        <taxon>Burkholderiales</taxon>
        <taxon>Comamonadaceae</taxon>
        <taxon>Rhodoferax</taxon>
    </lineage>
</organism>
<evidence type="ECO:0000259" key="7">
    <source>
        <dbReference type="Pfam" id="PF00892"/>
    </source>
</evidence>
<protein>
    <recommendedName>
        <fullName evidence="7">EamA domain-containing protein</fullName>
    </recommendedName>
</protein>
<evidence type="ECO:0000256" key="3">
    <source>
        <dbReference type="ARBA" id="ARBA00022692"/>
    </source>
</evidence>
<evidence type="ECO:0000256" key="6">
    <source>
        <dbReference type="SAM" id="Phobius"/>
    </source>
</evidence>
<evidence type="ECO:0000256" key="2">
    <source>
        <dbReference type="ARBA" id="ARBA00022475"/>
    </source>
</evidence>
<gene>
    <name evidence="8" type="ORF">MIZ03_2683</name>
</gene>
<dbReference type="InterPro" id="IPR051258">
    <property type="entry name" value="Diverse_Substrate_Transporter"/>
</dbReference>
<keyword evidence="9" id="KW-1185">Reference proteome</keyword>
<feature type="transmembrane region" description="Helical" evidence="6">
    <location>
        <begin position="171"/>
        <end position="189"/>
    </location>
</feature>
<feature type="domain" description="EamA" evidence="7">
    <location>
        <begin position="212"/>
        <end position="348"/>
    </location>
</feature>
<keyword evidence="5 6" id="KW-0472">Membrane</keyword>
<dbReference type="PANTHER" id="PTHR42920:SF5">
    <property type="entry name" value="EAMA DOMAIN-CONTAINING PROTEIN"/>
    <property type="match status" value="1"/>
</dbReference>
<dbReference type="PANTHER" id="PTHR42920">
    <property type="entry name" value="OS03G0707200 PROTEIN-RELATED"/>
    <property type="match status" value="1"/>
</dbReference>
<accession>A0ABN6D6Z1</accession>
<dbReference type="InterPro" id="IPR000620">
    <property type="entry name" value="EamA_dom"/>
</dbReference>
<feature type="transmembrane region" description="Helical" evidence="6">
    <location>
        <begin position="143"/>
        <end position="164"/>
    </location>
</feature>
<dbReference type="Pfam" id="PF00892">
    <property type="entry name" value="EamA"/>
    <property type="match status" value="2"/>
</dbReference>